<dbReference type="AlphaFoldDB" id="A0A366XWH4"/>
<organism evidence="16 17">
    <name type="scientific">Bacillus taeanensis</name>
    <dbReference type="NCBI Taxonomy" id="273032"/>
    <lineage>
        <taxon>Bacteria</taxon>
        <taxon>Bacillati</taxon>
        <taxon>Bacillota</taxon>
        <taxon>Bacilli</taxon>
        <taxon>Bacillales</taxon>
        <taxon>Bacillaceae</taxon>
        <taxon>Bacillus</taxon>
    </lineage>
</organism>
<evidence type="ECO:0000256" key="14">
    <source>
        <dbReference type="PIRSR" id="PIRSR001365-1"/>
    </source>
</evidence>
<dbReference type="InterPro" id="IPR020625">
    <property type="entry name" value="Schiff_base-form_aldolases_AS"/>
</dbReference>
<dbReference type="EMBL" id="QOCW01000007">
    <property type="protein sequence ID" value="RBW69898.1"/>
    <property type="molecule type" value="Genomic_DNA"/>
</dbReference>
<feature type="binding site" evidence="12 15">
    <location>
        <position position="204"/>
    </location>
    <ligand>
        <name>pyruvate</name>
        <dbReference type="ChEBI" id="CHEBI:15361"/>
    </ligand>
</feature>
<keyword evidence="5 12" id="KW-0963">Cytoplasm</keyword>
<dbReference type="InterPro" id="IPR002220">
    <property type="entry name" value="DapA-like"/>
</dbReference>
<dbReference type="UniPathway" id="UPA00034">
    <property type="reaction ID" value="UER00017"/>
</dbReference>
<feature type="active site" description="Proton donor/acceptor" evidence="12 14">
    <location>
        <position position="134"/>
    </location>
</feature>
<comment type="pathway">
    <text evidence="2 12">Amino-acid biosynthesis; L-lysine biosynthesis via DAP pathway; (S)-tetrahydrodipicolinate from L-aspartate: step 3/4.</text>
</comment>
<feature type="site" description="Part of a proton relay during catalysis" evidence="12">
    <location>
        <position position="45"/>
    </location>
</feature>
<comment type="caution">
    <text evidence="16">The sequence shown here is derived from an EMBL/GenBank/DDBJ whole genome shotgun (WGS) entry which is preliminary data.</text>
</comment>
<keyword evidence="8 12" id="KW-0457">Lysine biosynthesis</keyword>
<dbReference type="RefSeq" id="WP_113805614.1">
    <property type="nucleotide sequence ID" value="NZ_QOCW01000007.1"/>
</dbReference>
<comment type="subcellular location">
    <subcellularLocation>
        <location evidence="12">Cytoplasm</location>
    </subcellularLocation>
</comment>
<evidence type="ECO:0000256" key="8">
    <source>
        <dbReference type="ARBA" id="ARBA00023154"/>
    </source>
</evidence>
<evidence type="ECO:0000256" key="4">
    <source>
        <dbReference type="ARBA" id="ARBA00012086"/>
    </source>
</evidence>
<evidence type="ECO:0000256" key="13">
    <source>
        <dbReference type="PIRNR" id="PIRNR001365"/>
    </source>
</evidence>
<dbReference type="PROSITE" id="PS00665">
    <property type="entry name" value="DHDPS_1"/>
    <property type="match status" value="1"/>
</dbReference>
<dbReference type="GO" id="GO:0008840">
    <property type="term" value="F:4-hydroxy-tetrahydrodipicolinate synthase activity"/>
    <property type="evidence" value="ECO:0007669"/>
    <property type="project" value="UniProtKB-UniRule"/>
</dbReference>
<evidence type="ECO:0000256" key="5">
    <source>
        <dbReference type="ARBA" id="ARBA00022490"/>
    </source>
</evidence>
<protein>
    <recommendedName>
        <fullName evidence="4 12">4-hydroxy-tetrahydrodipicolinate synthase</fullName>
        <shortName evidence="12">HTPA synthase</shortName>
        <ecNumber evidence="4 12">4.3.3.7</ecNumber>
    </recommendedName>
</protein>
<feature type="active site" description="Schiff-base intermediate with substrate" evidence="12 14">
    <location>
        <position position="162"/>
    </location>
</feature>
<evidence type="ECO:0000256" key="12">
    <source>
        <dbReference type="HAMAP-Rule" id="MF_00418"/>
    </source>
</evidence>
<dbReference type="SUPFAM" id="SSF51569">
    <property type="entry name" value="Aldolase"/>
    <property type="match status" value="1"/>
</dbReference>
<evidence type="ECO:0000256" key="9">
    <source>
        <dbReference type="ARBA" id="ARBA00023239"/>
    </source>
</evidence>
<dbReference type="InterPro" id="IPR020624">
    <property type="entry name" value="Schiff_base-form_aldolases_CS"/>
</dbReference>
<evidence type="ECO:0000313" key="17">
    <source>
        <dbReference type="Proteomes" id="UP000253314"/>
    </source>
</evidence>
<proteinExistence type="inferred from homology"/>
<dbReference type="HAMAP" id="MF_00418">
    <property type="entry name" value="DapA"/>
    <property type="match status" value="1"/>
</dbReference>
<dbReference type="GO" id="GO:0009089">
    <property type="term" value="P:lysine biosynthetic process via diaminopimelate"/>
    <property type="evidence" value="ECO:0007669"/>
    <property type="project" value="UniProtKB-UniRule"/>
</dbReference>
<comment type="similarity">
    <text evidence="3 12 13">Belongs to the DapA family.</text>
</comment>
<reference evidence="16 17" key="1">
    <citation type="submission" date="2018-07" db="EMBL/GenBank/DDBJ databases">
        <title>Lottiidibacillus patelloidae gen. nov., sp. nov., isolated from the intestinal tract of a marine limpet and the reclassification of B. taeanensis BH030017T, B. algicola KMM 3737T and B. hwajinpoensis SW-72T as genus Lottiidibacillus.</title>
        <authorList>
            <person name="Liu R."/>
            <person name="Huang Z."/>
        </authorList>
    </citation>
    <scope>NUCLEOTIDE SEQUENCE [LARGE SCALE GENOMIC DNA]</scope>
    <source>
        <strain evidence="16 17">BH030017</strain>
    </source>
</reference>
<feature type="site" description="Part of a proton relay during catalysis" evidence="12">
    <location>
        <position position="108"/>
    </location>
</feature>
<dbReference type="CDD" id="cd00950">
    <property type="entry name" value="DHDPS"/>
    <property type="match status" value="1"/>
</dbReference>
<dbReference type="EC" id="4.3.3.7" evidence="4 12"/>
<evidence type="ECO:0000256" key="7">
    <source>
        <dbReference type="ARBA" id="ARBA00022915"/>
    </source>
</evidence>
<evidence type="ECO:0000256" key="2">
    <source>
        <dbReference type="ARBA" id="ARBA00005120"/>
    </source>
</evidence>
<name>A0A366XWH4_9BACI</name>
<evidence type="ECO:0000256" key="3">
    <source>
        <dbReference type="ARBA" id="ARBA00007592"/>
    </source>
</evidence>
<dbReference type="PANTHER" id="PTHR12128:SF66">
    <property type="entry name" value="4-HYDROXY-2-OXOGLUTARATE ALDOLASE, MITOCHONDRIAL"/>
    <property type="match status" value="1"/>
</dbReference>
<evidence type="ECO:0000256" key="15">
    <source>
        <dbReference type="PIRSR" id="PIRSR001365-2"/>
    </source>
</evidence>
<gene>
    <name evidence="12" type="primary">dapA</name>
    <name evidence="16" type="ORF">DS031_08550</name>
</gene>
<dbReference type="PRINTS" id="PR00146">
    <property type="entry name" value="DHPICSNTHASE"/>
</dbReference>
<comment type="catalytic activity">
    <reaction evidence="11 12">
        <text>L-aspartate 4-semialdehyde + pyruvate = (2S,4S)-4-hydroxy-2,3,4,5-tetrahydrodipicolinate + H2O + H(+)</text>
        <dbReference type="Rhea" id="RHEA:34171"/>
        <dbReference type="ChEBI" id="CHEBI:15361"/>
        <dbReference type="ChEBI" id="CHEBI:15377"/>
        <dbReference type="ChEBI" id="CHEBI:15378"/>
        <dbReference type="ChEBI" id="CHEBI:67139"/>
        <dbReference type="ChEBI" id="CHEBI:537519"/>
        <dbReference type="EC" id="4.3.3.7"/>
    </reaction>
</comment>
<dbReference type="GO" id="GO:0005829">
    <property type="term" value="C:cytosol"/>
    <property type="evidence" value="ECO:0007669"/>
    <property type="project" value="TreeGrafter"/>
</dbReference>
<dbReference type="PROSITE" id="PS00666">
    <property type="entry name" value="DHDPS_2"/>
    <property type="match status" value="1"/>
</dbReference>
<comment type="subunit">
    <text evidence="12">Homotetramer; dimer of dimers.</text>
</comment>
<evidence type="ECO:0000313" key="16">
    <source>
        <dbReference type="EMBL" id="RBW69898.1"/>
    </source>
</evidence>
<dbReference type="GO" id="GO:0019877">
    <property type="term" value="P:diaminopimelate biosynthetic process"/>
    <property type="evidence" value="ECO:0007669"/>
    <property type="project" value="UniProtKB-UniRule"/>
</dbReference>
<dbReference type="Proteomes" id="UP000253314">
    <property type="component" value="Unassembled WGS sequence"/>
</dbReference>
<comment type="function">
    <text evidence="1 12">Catalyzes the condensation of (S)-aspartate-beta-semialdehyde [(S)-ASA] and pyruvate to 4-hydroxy-tetrahydrodipicolinate (HTPA).</text>
</comment>
<comment type="caution">
    <text evidence="12">Was originally thought to be a dihydrodipicolinate synthase (DHDPS), catalyzing the condensation of (S)-aspartate-beta-semialdehyde [(S)-ASA] and pyruvate to dihydrodipicolinate (DHDP). However, it was shown in E.coli that the product of the enzymatic reaction is not dihydrodipicolinate but in fact (4S)-4-hydroxy-2,3,4,5-tetrahydro-(2S)-dipicolinic acid (HTPA), and that the consecutive dehydration reaction leading to DHDP is not spontaneous but catalyzed by DapB.</text>
</comment>
<keyword evidence="9 12" id="KW-0456">Lyase</keyword>
<accession>A0A366XWH4</accession>
<dbReference type="SMART" id="SM01130">
    <property type="entry name" value="DHDPS"/>
    <property type="match status" value="1"/>
</dbReference>
<dbReference type="OrthoDB" id="9782828at2"/>
<sequence>MNFGQLLTAMVTPFTPSGKIDFDQTTALVKYLIDQGTDGLVVAGTTGESPILTSDEKLSLFRHVVKIADSKIPVIAGTGSNNTRATIEFTKKAESTGVDAVMVVAPYYNKPNQKGLYEHFKAVAEATSLPVMVYNIPGRSVINMTAETIIELSKINNIVSVKEASGNLDQMSIIIENTDSNFSLYSGDDGLTLPVLAIGGNGVISVASHIIGSEMKEMIQLYQEGNVEKAGVLHRQLLPVMRELFKAPSPAPVKAALRHKGIDTGSVQLPLVPLTAEEDHSLVQCINSIRLNTKN</sequence>
<dbReference type="NCBIfam" id="TIGR00674">
    <property type="entry name" value="dapA"/>
    <property type="match status" value="1"/>
</dbReference>
<keyword evidence="17" id="KW-1185">Reference proteome</keyword>
<dbReference type="Pfam" id="PF00701">
    <property type="entry name" value="DHDPS"/>
    <property type="match status" value="1"/>
</dbReference>
<keyword evidence="6 12" id="KW-0028">Amino-acid biosynthesis</keyword>
<evidence type="ECO:0000256" key="11">
    <source>
        <dbReference type="ARBA" id="ARBA00047836"/>
    </source>
</evidence>
<evidence type="ECO:0000256" key="1">
    <source>
        <dbReference type="ARBA" id="ARBA00003294"/>
    </source>
</evidence>
<keyword evidence="10 12" id="KW-0704">Schiff base</keyword>
<dbReference type="PANTHER" id="PTHR12128">
    <property type="entry name" value="DIHYDRODIPICOLINATE SYNTHASE"/>
    <property type="match status" value="1"/>
</dbReference>
<dbReference type="InterPro" id="IPR013785">
    <property type="entry name" value="Aldolase_TIM"/>
</dbReference>
<dbReference type="Gene3D" id="3.20.20.70">
    <property type="entry name" value="Aldolase class I"/>
    <property type="match status" value="1"/>
</dbReference>
<evidence type="ECO:0000256" key="10">
    <source>
        <dbReference type="ARBA" id="ARBA00023270"/>
    </source>
</evidence>
<dbReference type="InterPro" id="IPR005263">
    <property type="entry name" value="DapA"/>
</dbReference>
<dbReference type="PIRSF" id="PIRSF001365">
    <property type="entry name" value="DHDPS"/>
    <property type="match status" value="1"/>
</dbReference>
<keyword evidence="7 12" id="KW-0220">Diaminopimelate biosynthesis</keyword>
<evidence type="ECO:0000256" key="6">
    <source>
        <dbReference type="ARBA" id="ARBA00022605"/>
    </source>
</evidence>
<feature type="binding site" evidence="12 15">
    <location>
        <position position="46"/>
    </location>
    <ligand>
        <name>pyruvate</name>
        <dbReference type="ChEBI" id="CHEBI:15361"/>
    </ligand>
</feature>